<evidence type="ECO:0000313" key="2">
    <source>
        <dbReference type="Proteomes" id="UP000320300"/>
    </source>
</evidence>
<name>A0A521FSB4_9SPHI</name>
<keyword evidence="2" id="KW-1185">Reference proteome</keyword>
<evidence type="ECO:0000313" key="1">
    <source>
        <dbReference type="EMBL" id="SMO99115.1"/>
    </source>
</evidence>
<reference evidence="1 2" key="1">
    <citation type="submission" date="2017-05" db="EMBL/GenBank/DDBJ databases">
        <authorList>
            <person name="Varghese N."/>
            <person name="Submissions S."/>
        </authorList>
    </citation>
    <scope>NUCLEOTIDE SEQUENCE [LARGE SCALE GENOMIC DNA]</scope>
    <source>
        <strain evidence="1 2">DSM 19036</strain>
    </source>
</reference>
<dbReference type="Proteomes" id="UP000320300">
    <property type="component" value="Unassembled WGS sequence"/>
</dbReference>
<accession>A0A521FSB4</accession>
<dbReference type="EMBL" id="FXTN01000020">
    <property type="protein sequence ID" value="SMO99115.1"/>
    <property type="molecule type" value="Genomic_DNA"/>
</dbReference>
<protein>
    <submittedName>
        <fullName evidence="1">Uncharacterized protein</fullName>
    </submittedName>
</protein>
<sequence>MRGLNVNNSLKQLHFKYGKSNLSHTCTRCNARCRSSTHANLIPLAACGTDKMISQTALSNLKEHCTTSIEQDVFKAMEAFVKASNALNSLKPNTLSIECSYLSQDFDGTLAVNYYKL</sequence>
<dbReference type="RefSeq" id="WP_142531206.1">
    <property type="nucleotide sequence ID" value="NZ_CBCSJO010000017.1"/>
</dbReference>
<proteinExistence type="predicted"/>
<organism evidence="1 2">
    <name type="scientific">Pedobacter westerhofensis</name>
    <dbReference type="NCBI Taxonomy" id="425512"/>
    <lineage>
        <taxon>Bacteria</taxon>
        <taxon>Pseudomonadati</taxon>
        <taxon>Bacteroidota</taxon>
        <taxon>Sphingobacteriia</taxon>
        <taxon>Sphingobacteriales</taxon>
        <taxon>Sphingobacteriaceae</taxon>
        <taxon>Pedobacter</taxon>
    </lineage>
</organism>
<gene>
    <name evidence="1" type="ORF">SAMN06265348_1202</name>
</gene>
<dbReference type="AlphaFoldDB" id="A0A521FSB4"/>